<evidence type="ECO:0000313" key="2">
    <source>
        <dbReference type="EMBL" id="MBM6673141.1"/>
    </source>
</evidence>
<dbReference type="SUPFAM" id="SSF56935">
    <property type="entry name" value="Porins"/>
    <property type="match status" value="1"/>
</dbReference>
<dbReference type="Proteomes" id="UP000706891">
    <property type="component" value="Unassembled WGS sequence"/>
</dbReference>
<dbReference type="AlphaFoldDB" id="A0A938WR30"/>
<feature type="chain" id="PRO_5036860122" description="Outer membrane protein beta-barrel domain-containing protein" evidence="1">
    <location>
        <begin position="20"/>
        <end position="696"/>
    </location>
</feature>
<proteinExistence type="predicted"/>
<dbReference type="RefSeq" id="WP_205103745.1">
    <property type="nucleotide sequence ID" value="NZ_JACJJG010000014.1"/>
</dbReference>
<reference evidence="2" key="2">
    <citation type="journal article" date="2021" name="Sci. Rep.">
        <title>The distribution of antibiotic resistance genes in chicken gut microbiota commensals.</title>
        <authorList>
            <person name="Juricova H."/>
            <person name="Matiasovicova J."/>
            <person name="Kubasova T."/>
            <person name="Cejkova D."/>
            <person name="Rychlik I."/>
        </authorList>
    </citation>
    <scope>NUCLEOTIDE SEQUENCE</scope>
    <source>
        <strain evidence="2">An824</strain>
    </source>
</reference>
<gene>
    <name evidence="2" type="ORF">H6A34_04530</name>
</gene>
<reference evidence="2" key="1">
    <citation type="submission" date="2020-08" db="EMBL/GenBank/DDBJ databases">
        <authorList>
            <person name="Cejkova D."/>
            <person name="Kubasova T."/>
            <person name="Jahodarova E."/>
            <person name="Rychlik I."/>
        </authorList>
    </citation>
    <scope>NUCLEOTIDE SEQUENCE</scope>
    <source>
        <strain evidence="2">An824</strain>
    </source>
</reference>
<keyword evidence="1" id="KW-0732">Signal</keyword>
<name>A0A938WR30_9BACT</name>
<sequence length="696" mass="79432">MKVLFLFLLSVIMPCGVSAQNTKGKDDDGKYVKDSVALDEVVVRTSRVKNKDNALRLFPTKEQKANSTNAYGLLARLALPNVSVNEVMRSISVPATLGKLQVRINDIIATTSDLIALDMDNVKYVDYIQNAGARYGDDVDFVINIVVERTQSGYYVGAEAMQSVTSMRNNEDVFAKFNKGRHELGLHYSFGYNRTNDLCYEETADYLMPDNSVTTVRRTDTGYRQSTISHDLQLQYSLVDSARYTLQTTLEGTLSRIPENSRIRTEQSGGVTETFPIGSTDNTSSAFLDVYFKYSLTKRQSITANLTGNYANSDYNYAYGGASPYSYNSTGNSHLLGGELIYENRLSPFTLSAGLKYFNEYSSTEYGGDVATDNSIRNDNIYGFAQIAGRVSKFSYMLGLGASRYHYRQASERYGYWLFRPQVQLAYSPWQPFRISYNFTMGQHPPRLAYLGDVIVRNNEMEVTVGNPSLRINKEIENELTMSLQYPSFYTQMMVYYRMMPHCSMARIDRVADADGTVTFISSRANQRKINMFFVSNYTSYDALPGKLSFNLQAGVYRFLNYGDDYKHHYTAFNWSAGAQAYLGKLSLTANVDNGWNFLEGESKSKSPFFYYLTASYKMGNFTLSMFWQHCFQDEVRLYNTEQLNRFVHKMQRMYSGEMGNMLTFRVTWRLSKGRKREEIRRNAIKTRNDTGIMKN</sequence>
<feature type="signal peptide" evidence="1">
    <location>
        <begin position="1"/>
        <end position="19"/>
    </location>
</feature>
<organism evidence="2 3">
    <name type="scientific">Marseilla massiliensis</name>
    <dbReference type="NCBI Taxonomy" id="1841864"/>
    <lineage>
        <taxon>Bacteria</taxon>
        <taxon>Pseudomonadati</taxon>
        <taxon>Bacteroidota</taxon>
        <taxon>Bacteroidia</taxon>
        <taxon>Bacteroidales</taxon>
        <taxon>Prevotellaceae</taxon>
        <taxon>Marseilla</taxon>
    </lineage>
</organism>
<accession>A0A938WR30</accession>
<evidence type="ECO:0008006" key="4">
    <source>
        <dbReference type="Google" id="ProtNLM"/>
    </source>
</evidence>
<comment type="caution">
    <text evidence="2">The sequence shown here is derived from an EMBL/GenBank/DDBJ whole genome shotgun (WGS) entry which is preliminary data.</text>
</comment>
<keyword evidence="3" id="KW-1185">Reference proteome</keyword>
<dbReference type="EMBL" id="JACJJG010000014">
    <property type="protein sequence ID" value="MBM6673141.1"/>
    <property type="molecule type" value="Genomic_DNA"/>
</dbReference>
<evidence type="ECO:0000313" key="3">
    <source>
        <dbReference type="Proteomes" id="UP000706891"/>
    </source>
</evidence>
<protein>
    <recommendedName>
        <fullName evidence="4">Outer membrane protein beta-barrel domain-containing protein</fullName>
    </recommendedName>
</protein>
<evidence type="ECO:0000256" key="1">
    <source>
        <dbReference type="SAM" id="SignalP"/>
    </source>
</evidence>